<keyword evidence="2" id="KW-0812">Transmembrane</keyword>
<reference evidence="3 4" key="1">
    <citation type="submission" date="2022-11" db="EMBL/GenBank/DDBJ databases">
        <title>Anaerobic phenanthrene biodegradation by a DNRA strain PheN6.</title>
        <authorList>
            <person name="Zhang Z."/>
        </authorList>
    </citation>
    <scope>NUCLEOTIDE SEQUENCE [LARGE SCALE GENOMIC DNA]</scope>
    <source>
        <strain evidence="3 4">PheN6</strain>
    </source>
</reference>
<feature type="transmembrane region" description="Helical" evidence="2">
    <location>
        <begin position="204"/>
        <end position="225"/>
    </location>
</feature>
<organism evidence="3 4">
    <name type="scientific">Intrasporangium calvum</name>
    <dbReference type="NCBI Taxonomy" id="53358"/>
    <lineage>
        <taxon>Bacteria</taxon>
        <taxon>Bacillati</taxon>
        <taxon>Actinomycetota</taxon>
        <taxon>Actinomycetes</taxon>
        <taxon>Micrococcales</taxon>
        <taxon>Intrasporangiaceae</taxon>
        <taxon>Intrasporangium</taxon>
    </lineage>
</organism>
<keyword evidence="4" id="KW-1185">Reference proteome</keyword>
<evidence type="ECO:0000256" key="1">
    <source>
        <dbReference type="SAM" id="MobiDB-lite"/>
    </source>
</evidence>
<feature type="transmembrane region" description="Helical" evidence="2">
    <location>
        <begin position="283"/>
        <end position="302"/>
    </location>
</feature>
<feature type="region of interest" description="Disordered" evidence="1">
    <location>
        <begin position="1"/>
        <end position="34"/>
    </location>
</feature>
<dbReference type="Proteomes" id="UP001150259">
    <property type="component" value="Unassembled WGS sequence"/>
</dbReference>
<dbReference type="PANTHER" id="PTHR37305">
    <property type="entry name" value="INTEGRAL MEMBRANE PROTEIN-RELATED"/>
    <property type="match status" value="1"/>
</dbReference>
<keyword evidence="2" id="KW-1133">Transmembrane helix</keyword>
<name>A0ABT5GD40_9MICO</name>
<keyword evidence="2" id="KW-0472">Membrane</keyword>
<accession>A0ABT5GD40</accession>
<feature type="transmembrane region" description="Helical" evidence="2">
    <location>
        <begin position="58"/>
        <end position="78"/>
    </location>
</feature>
<evidence type="ECO:0000313" key="3">
    <source>
        <dbReference type="EMBL" id="MDC5696063.1"/>
    </source>
</evidence>
<comment type="caution">
    <text evidence="3">The sequence shown here is derived from an EMBL/GenBank/DDBJ whole genome shotgun (WGS) entry which is preliminary data.</text>
</comment>
<dbReference type="RefSeq" id="WP_272460641.1">
    <property type="nucleotide sequence ID" value="NZ_JAPFQL010000005.1"/>
</dbReference>
<sequence length="312" mass="33762">MTQPKTSEPAREASPGSEHDGGARGRSPRGSAYGITRVRDPLSWRAEWGRQWGRRRTLVAFGLLLALPLILVVAFAFGDDDDGGRRGSAASRIFDLAQSGAANFSLVVVFLASELLLILIAALFCGDAVPSEASWSSLRYLLVAPVRRARLLTSKAVIGLASTMLATALLPAWALLVGGIAYGWDPLTNPLGENLTWAQFLPRLALACAYIFITLLPIAAIAFWLGTRSDAPLAAVGGAVLINILANILDQLDALDPYRNALPGHYGRAWQDALAIEPQWADMIHGTLWSLVWAVAFTMLAYRRFRRADILS</sequence>
<gene>
    <name evidence="3" type="ORF">OO014_02250</name>
</gene>
<evidence type="ECO:0000313" key="4">
    <source>
        <dbReference type="Proteomes" id="UP001150259"/>
    </source>
</evidence>
<evidence type="ECO:0000256" key="2">
    <source>
        <dbReference type="SAM" id="Phobius"/>
    </source>
</evidence>
<feature type="transmembrane region" description="Helical" evidence="2">
    <location>
        <begin position="157"/>
        <end position="184"/>
    </location>
</feature>
<dbReference type="PANTHER" id="PTHR37305:SF1">
    <property type="entry name" value="MEMBRANE PROTEIN"/>
    <property type="match status" value="1"/>
</dbReference>
<protein>
    <submittedName>
        <fullName evidence="3">ABC transporter permease</fullName>
    </submittedName>
</protein>
<feature type="transmembrane region" description="Helical" evidence="2">
    <location>
        <begin position="232"/>
        <end position="249"/>
    </location>
</feature>
<feature type="transmembrane region" description="Helical" evidence="2">
    <location>
        <begin position="104"/>
        <end position="129"/>
    </location>
</feature>
<proteinExistence type="predicted"/>
<dbReference type="EMBL" id="JAPFQL010000005">
    <property type="protein sequence ID" value="MDC5696063.1"/>
    <property type="molecule type" value="Genomic_DNA"/>
</dbReference>
<dbReference type="Pfam" id="PF12730">
    <property type="entry name" value="ABC2_membrane_4"/>
    <property type="match status" value="1"/>
</dbReference>